<evidence type="ECO:0000256" key="1">
    <source>
        <dbReference type="ARBA" id="ARBA00004154"/>
    </source>
</evidence>
<sequence length="275" mass="31435">MGLLKTLNPNPLIKRYVYPMFGAQNDMELVHRMTLGILIYAVAVLLLPRAAPYGRHSNRSFGFGVPARLAWLLQESPAFIVPFLLVVTASRPAYGSITNQICLGLFIMHYFQRSFIFPFLIKSKQSVPLLPFLLAFLTCLYNGILHGVYFANFKKYDDSVWLWKPYFWTGLVVYLVGMKINISADSALRALRVDGDNSYKIPRGGMFEYVSCANYFGEIIEMWGYALCSCSPPAVAHALFTTCFLARRATQHHQWYLKKFDDYPPERKAILPFLL</sequence>
<keyword evidence="9" id="KW-0726">Sexual differentiation</keyword>
<comment type="catalytic activity">
    <reaction evidence="18">
        <text>a 3-oxo-5alpha-steroid + NADP(+) = a 3-oxo-Delta(4)-steroid + NADPH + H(+)</text>
        <dbReference type="Rhea" id="RHEA:54384"/>
        <dbReference type="ChEBI" id="CHEBI:13601"/>
        <dbReference type="ChEBI" id="CHEBI:15378"/>
        <dbReference type="ChEBI" id="CHEBI:47909"/>
        <dbReference type="ChEBI" id="CHEBI:57783"/>
        <dbReference type="ChEBI" id="CHEBI:58349"/>
        <dbReference type="EC" id="1.3.1.22"/>
    </reaction>
</comment>
<keyword evidence="10 18" id="KW-1133">Transmembrane helix</keyword>
<feature type="domain" description="3-oxo-5-alpha-steroid 4-dehydrogenase C-terminal" evidence="19">
    <location>
        <begin position="126"/>
        <end position="275"/>
    </location>
</feature>
<keyword evidence="11" id="KW-0560">Oxidoreductase</keyword>
<feature type="transmembrane region" description="Helical" evidence="18">
    <location>
        <begin position="29"/>
        <end position="48"/>
    </location>
</feature>
<evidence type="ECO:0000313" key="20">
    <source>
        <dbReference type="EMBL" id="LAB66120.1"/>
    </source>
</evidence>
<comment type="caution">
    <text evidence="18">Lacks conserved residue(s) required for the propagation of feature annotation.</text>
</comment>
<dbReference type="PIRSF" id="PIRSF015596">
    <property type="entry name" value="5_alpha-SR2"/>
    <property type="match status" value="1"/>
</dbReference>
<evidence type="ECO:0000256" key="7">
    <source>
        <dbReference type="ARBA" id="ARBA00022848"/>
    </source>
</evidence>
<dbReference type="FunFam" id="1.20.120.1630:FF:000002">
    <property type="entry name" value="Steroid 5 alpha-reductase 1"/>
    <property type="match status" value="1"/>
</dbReference>
<evidence type="ECO:0000256" key="16">
    <source>
        <dbReference type="ARBA" id="ARBA00049166"/>
    </source>
</evidence>
<evidence type="ECO:0000256" key="2">
    <source>
        <dbReference type="ARBA" id="ARBA00004477"/>
    </source>
</evidence>
<dbReference type="GO" id="GO:0007548">
    <property type="term" value="P:sex differentiation"/>
    <property type="evidence" value="ECO:0007669"/>
    <property type="project" value="UniProtKB-KW"/>
</dbReference>
<feature type="transmembrane region" description="Helical" evidence="18">
    <location>
        <begin position="165"/>
        <end position="182"/>
    </location>
</feature>
<evidence type="ECO:0000256" key="15">
    <source>
        <dbReference type="ARBA" id="ARBA00048292"/>
    </source>
</evidence>
<evidence type="ECO:0000256" key="3">
    <source>
        <dbReference type="ARBA" id="ARBA00007742"/>
    </source>
</evidence>
<protein>
    <recommendedName>
        <fullName evidence="18">3-oxo-5alpha-steroid 4-dehydrogenase (NADP(+))</fullName>
        <ecNumber evidence="18">1.3.1.22</ecNumber>
    </recommendedName>
</protein>
<evidence type="ECO:0000256" key="10">
    <source>
        <dbReference type="ARBA" id="ARBA00022989"/>
    </source>
</evidence>
<dbReference type="EMBL" id="IACF01000333">
    <property type="protein sequence ID" value="LAB66120.1"/>
    <property type="molecule type" value="mRNA"/>
</dbReference>
<keyword evidence="13 18" id="KW-0472">Membrane</keyword>
<dbReference type="GO" id="GO:0047751">
    <property type="term" value="F:3-oxo-5-alpha-steroid 4-dehydrogenase (NADP+) activity"/>
    <property type="evidence" value="ECO:0007669"/>
    <property type="project" value="UniProtKB-EC"/>
</dbReference>
<dbReference type="Pfam" id="PF02544">
    <property type="entry name" value="Steroid_dh"/>
    <property type="match status" value="1"/>
</dbReference>
<dbReference type="Gene3D" id="1.20.120.1630">
    <property type="match status" value="1"/>
</dbReference>
<keyword evidence="5" id="KW-0221">Differentiation</keyword>
<dbReference type="GO" id="GO:0006702">
    <property type="term" value="P:androgen biosynthetic process"/>
    <property type="evidence" value="ECO:0007669"/>
    <property type="project" value="UniProtKB-ARBA"/>
</dbReference>
<dbReference type="PANTHER" id="PTHR10556:SF57">
    <property type="entry name" value="3-OXO-5-ALPHA-STEROID 4-DEHYDROGENASE 1"/>
    <property type="match status" value="1"/>
</dbReference>
<keyword evidence="4 18" id="KW-0812">Transmembrane</keyword>
<organism evidence="20">
    <name type="scientific">Hirondellea gigas</name>
    <dbReference type="NCBI Taxonomy" id="1518452"/>
    <lineage>
        <taxon>Eukaryota</taxon>
        <taxon>Metazoa</taxon>
        <taxon>Ecdysozoa</taxon>
        <taxon>Arthropoda</taxon>
        <taxon>Crustacea</taxon>
        <taxon>Multicrustacea</taxon>
        <taxon>Malacostraca</taxon>
        <taxon>Eumalacostraca</taxon>
        <taxon>Peracarida</taxon>
        <taxon>Amphipoda</taxon>
        <taxon>Amphilochidea</taxon>
        <taxon>Lysianassida</taxon>
        <taxon>Lysianassidira</taxon>
        <taxon>Lysianassoidea</taxon>
        <taxon>Lysianassidae</taxon>
        <taxon>Hirondellea</taxon>
    </lineage>
</organism>
<reference evidence="20" key="1">
    <citation type="journal article" date="2018" name="Biosci. Biotechnol. Biochem.">
        <title>Polysaccharide hydrolase of the hadal zone amphipods Hirondellea gigas.</title>
        <authorList>
            <person name="Kobayashi H."/>
            <person name="Nagahama T."/>
            <person name="Arai W."/>
            <person name="Sasagawa Y."/>
            <person name="Umeda M."/>
            <person name="Hayashi T."/>
            <person name="Nikaido I."/>
            <person name="Watanabe H."/>
            <person name="Oguri K."/>
            <person name="Kitazato H."/>
            <person name="Fujioka K."/>
            <person name="Kido Y."/>
            <person name="Takami H."/>
        </authorList>
    </citation>
    <scope>NUCLEOTIDE SEQUENCE</scope>
    <source>
        <tissue evidence="20">Whole body</tissue>
    </source>
</reference>
<comment type="catalytic activity">
    <reaction evidence="15">
        <text>5alpha-pregnane-3,20-dione + NADP(+) = progesterone + NADPH + H(+)</text>
        <dbReference type="Rhea" id="RHEA:21952"/>
        <dbReference type="ChEBI" id="CHEBI:15378"/>
        <dbReference type="ChEBI" id="CHEBI:17026"/>
        <dbReference type="ChEBI" id="CHEBI:28952"/>
        <dbReference type="ChEBI" id="CHEBI:57783"/>
        <dbReference type="ChEBI" id="CHEBI:58349"/>
        <dbReference type="EC" id="1.3.1.22"/>
    </reaction>
    <physiologicalReaction direction="right-to-left" evidence="15">
        <dbReference type="Rhea" id="RHEA:21954"/>
    </physiologicalReaction>
</comment>
<evidence type="ECO:0000259" key="19">
    <source>
        <dbReference type="Pfam" id="PF02544"/>
    </source>
</evidence>
<evidence type="ECO:0000256" key="9">
    <source>
        <dbReference type="ARBA" id="ARBA00022928"/>
    </source>
</evidence>
<dbReference type="InterPro" id="IPR001104">
    <property type="entry name" value="3-oxo-5_a-steroid_4-DH_C"/>
</dbReference>
<evidence type="ECO:0000256" key="8">
    <source>
        <dbReference type="ARBA" id="ARBA00022857"/>
    </source>
</evidence>
<evidence type="ECO:0000256" key="17">
    <source>
        <dbReference type="ARBA" id="ARBA00049397"/>
    </source>
</evidence>
<keyword evidence="8" id="KW-0521">NADP</keyword>
<comment type="catalytic activity">
    <reaction evidence="16">
        <text>androst-4-ene-3,17-dione + NADPH + H(+) = 5alpha-androstan-3,17-dione + NADP(+)</text>
        <dbReference type="Rhea" id="RHEA:50816"/>
        <dbReference type="ChEBI" id="CHEBI:15378"/>
        <dbReference type="ChEBI" id="CHEBI:15994"/>
        <dbReference type="ChEBI" id="CHEBI:16422"/>
        <dbReference type="ChEBI" id="CHEBI:57783"/>
        <dbReference type="ChEBI" id="CHEBI:58349"/>
    </reaction>
    <physiologicalReaction direction="left-to-right" evidence="16">
        <dbReference type="Rhea" id="RHEA:50817"/>
    </physiologicalReaction>
</comment>
<proteinExistence type="evidence at transcript level"/>
<evidence type="ECO:0000256" key="6">
    <source>
        <dbReference type="ARBA" id="ARBA00022824"/>
    </source>
</evidence>
<dbReference type="InterPro" id="IPR016636">
    <property type="entry name" value="3-oxo-5-alpha-steroid_4-DH"/>
</dbReference>
<evidence type="ECO:0000256" key="14">
    <source>
        <dbReference type="ARBA" id="ARBA00037789"/>
    </source>
</evidence>
<keyword evidence="7" id="KW-0492">Microsome</keyword>
<evidence type="ECO:0000256" key="4">
    <source>
        <dbReference type="ARBA" id="ARBA00022692"/>
    </source>
</evidence>
<accession>A0A2P2HWW1</accession>
<name>A0A2P2HWW1_9CRUS</name>
<dbReference type="InterPro" id="IPR039357">
    <property type="entry name" value="SRD5A/TECR"/>
</dbReference>
<comment type="similarity">
    <text evidence="3 18">Belongs to the steroid 5-alpha reductase family.</text>
</comment>
<comment type="subcellular location">
    <subcellularLocation>
        <location evidence="2">Endoplasmic reticulum membrane</location>
        <topology evidence="2">Multi-pass membrane protein</topology>
    </subcellularLocation>
    <subcellularLocation>
        <location evidence="1">Microsome membrane</location>
        <topology evidence="1">Multi-pass membrane protein</topology>
    </subcellularLocation>
</comment>
<keyword evidence="12" id="KW-0443">Lipid metabolism</keyword>
<dbReference type="GO" id="GO:0005789">
    <property type="term" value="C:endoplasmic reticulum membrane"/>
    <property type="evidence" value="ECO:0007669"/>
    <property type="project" value="UniProtKB-SubCell"/>
</dbReference>
<dbReference type="PANTHER" id="PTHR10556">
    <property type="entry name" value="3-OXO-5-ALPHA-STEROID 4-DEHYDROGENASE"/>
    <property type="match status" value="1"/>
</dbReference>
<dbReference type="AlphaFoldDB" id="A0A2P2HWW1"/>
<comment type="function">
    <text evidence="14">Converts testosterone into 5-alpha-dihydrotestosterone and progesterone or corticosterone into their corresponding 5-alpha-3-oxosteroids. It plays a central role in sexual differentiation and androgen physiology.</text>
</comment>
<evidence type="ECO:0000256" key="11">
    <source>
        <dbReference type="ARBA" id="ARBA00023002"/>
    </source>
</evidence>
<evidence type="ECO:0000256" key="12">
    <source>
        <dbReference type="ARBA" id="ARBA00023098"/>
    </source>
</evidence>
<dbReference type="PROSITE" id="PS50244">
    <property type="entry name" value="S5A_REDUCTASE"/>
    <property type="match status" value="1"/>
</dbReference>
<evidence type="ECO:0000256" key="13">
    <source>
        <dbReference type="ARBA" id="ARBA00023136"/>
    </source>
</evidence>
<comment type="catalytic activity">
    <reaction evidence="17">
        <text>17beta-hydroxy-5alpha-androstan-3-one + NADP(+) = testosterone + NADPH + H(+)</text>
        <dbReference type="Rhea" id="RHEA:50820"/>
        <dbReference type="ChEBI" id="CHEBI:15378"/>
        <dbReference type="ChEBI" id="CHEBI:16330"/>
        <dbReference type="ChEBI" id="CHEBI:17347"/>
        <dbReference type="ChEBI" id="CHEBI:57783"/>
        <dbReference type="ChEBI" id="CHEBI:58349"/>
        <dbReference type="EC" id="1.3.1.22"/>
    </reaction>
    <physiologicalReaction direction="right-to-left" evidence="17">
        <dbReference type="Rhea" id="RHEA:50822"/>
    </physiologicalReaction>
</comment>
<evidence type="ECO:0000256" key="18">
    <source>
        <dbReference type="PIRNR" id="PIRNR015596"/>
    </source>
</evidence>
<dbReference type="GO" id="GO:0030154">
    <property type="term" value="P:cell differentiation"/>
    <property type="evidence" value="ECO:0007669"/>
    <property type="project" value="UniProtKB-KW"/>
</dbReference>
<evidence type="ECO:0000256" key="5">
    <source>
        <dbReference type="ARBA" id="ARBA00022782"/>
    </source>
</evidence>
<dbReference type="EC" id="1.3.1.22" evidence="18"/>
<keyword evidence="6" id="KW-0256">Endoplasmic reticulum</keyword>
<feature type="transmembrane region" description="Helical" evidence="18">
    <location>
        <begin position="132"/>
        <end position="153"/>
    </location>
</feature>